<evidence type="ECO:0000259" key="8">
    <source>
        <dbReference type="Pfam" id="PF08281"/>
    </source>
</evidence>
<feature type="domain" description="RNA polymerase sigma-70 region 2" evidence="7">
    <location>
        <begin position="19"/>
        <end position="83"/>
    </location>
</feature>
<dbReference type="InterPro" id="IPR036388">
    <property type="entry name" value="WH-like_DNA-bd_sf"/>
</dbReference>
<organism evidence="9 10">
    <name type="scientific">Sanguibacter suaedae</name>
    <dbReference type="NCBI Taxonomy" id="2795737"/>
    <lineage>
        <taxon>Bacteria</taxon>
        <taxon>Bacillati</taxon>
        <taxon>Actinomycetota</taxon>
        <taxon>Actinomycetes</taxon>
        <taxon>Micrococcales</taxon>
        <taxon>Sanguibacteraceae</taxon>
        <taxon>Sanguibacter</taxon>
    </lineage>
</organism>
<dbReference type="SUPFAM" id="SSF88946">
    <property type="entry name" value="Sigma2 domain of RNA polymerase sigma factors"/>
    <property type="match status" value="1"/>
</dbReference>
<dbReference type="AlphaFoldDB" id="A0A934IFH1"/>
<dbReference type="SUPFAM" id="SSF88659">
    <property type="entry name" value="Sigma3 and sigma4 domains of RNA polymerase sigma factors"/>
    <property type="match status" value="1"/>
</dbReference>
<name>A0A934IFH1_9MICO</name>
<dbReference type="GO" id="GO:0003677">
    <property type="term" value="F:DNA binding"/>
    <property type="evidence" value="ECO:0007669"/>
    <property type="project" value="UniProtKB-KW"/>
</dbReference>
<comment type="caution">
    <text evidence="9">The sequence shown here is derived from an EMBL/GenBank/DDBJ whole genome shotgun (WGS) entry which is preliminary data.</text>
</comment>
<keyword evidence="4" id="KW-0238">DNA-binding</keyword>
<feature type="region of interest" description="Disordered" evidence="6">
    <location>
        <begin position="162"/>
        <end position="181"/>
    </location>
</feature>
<dbReference type="Gene3D" id="1.10.10.10">
    <property type="entry name" value="Winged helix-like DNA-binding domain superfamily/Winged helix DNA-binding domain"/>
    <property type="match status" value="1"/>
</dbReference>
<dbReference type="GO" id="GO:0016987">
    <property type="term" value="F:sigma factor activity"/>
    <property type="evidence" value="ECO:0007669"/>
    <property type="project" value="UniProtKB-KW"/>
</dbReference>
<evidence type="ECO:0000313" key="10">
    <source>
        <dbReference type="Proteomes" id="UP000602087"/>
    </source>
</evidence>
<keyword evidence="3" id="KW-0731">Sigma factor</keyword>
<evidence type="ECO:0000256" key="4">
    <source>
        <dbReference type="ARBA" id="ARBA00023125"/>
    </source>
</evidence>
<keyword evidence="5" id="KW-0804">Transcription</keyword>
<feature type="domain" description="RNA polymerase sigma factor 70 region 4 type 2" evidence="8">
    <location>
        <begin position="109"/>
        <end position="160"/>
    </location>
</feature>
<dbReference type="Gene3D" id="1.10.1740.10">
    <property type="match status" value="1"/>
</dbReference>
<dbReference type="EMBL" id="JAEINH010000013">
    <property type="protein sequence ID" value="MBI9116019.1"/>
    <property type="molecule type" value="Genomic_DNA"/>
</dbReference>
<evidence type="ECO:0000256" key="1">
    <source>
        <dbReference type="ARBA" id="ARBA00010641"/>
    </source>
</evidence>
<dbReference type="InterPro" id="IPR007627">
    <property type="entry name" value="RNA_pol_sigma70_r2"/>
</dbReference>
<dbReference type="Pfam" id="PF08281">
    <property type="entry name" value="Sigma70_r4_2"/>
    <property type="match status" value="1"/>
</dbReference>
<dbReference type="PANTHER" id="PTHR43133:SF8">
    <property type="entry name" value="RNA POLYMERASE SIGMA FACTOR HI_1459-RELATED"/>
    <property type="match status" value="1"/>
</dbReference>
<keyword evidence="10" id="KW-1185">Reference proteome</keyword>
<dbReference type="InterPro" id="IPR013325">
    <property type="entry name" value="RNA_pol_sigma_r2"/>
</dbReference>
<dbReference type="Pfam" id="PF04542">
    <property type="entry name" value="Sigma70_r2"/>
    <property type="match status" value="1"/>
</dbReference>
<keyword evidence="2" id="KW-0805">Transcription regulation</keyword>
<dbReference type="GO" id="GO:0006352">
    <property type="term" value="P:DNA-templated transcription initiation"/>
    <property type="evidence" value="ECO:0007669"/>
    <property type="project" value="InterPro"/>
</dbReference>
<dbReference type="NCBIfam" id="TIGR02937">
    <property type="entry name" value="sigma70-ECF"/>
    <property type="match status" value="1"/>
</dbReference>
<dbReference type="RefSeq" id="WP_198734586.1">
    <property type="nucleotide sequence ID" value="NZ_JAEINH010000013.1"/>
</dbReference>
<evidence type="ECO:0000256" key="3">
    <source>
        <dbReference type="ARBA" id="ARBA00023082"/>
    </source>
</evidence>
<protein>
    <submittedName>
        <fullName evidence="9">Sigma-70 family RNA polymerase sigma factor</fullName>
    </submittedName>
</protein>
<proteinExistence type="inferred from homology"/>
<accession>A0A934IFH1</accession>
<gene>
    <name evidence="9" type="ORF">JAV76_13450</name>
</gene>
<dbReference type="InterPro" id="IPR014284">
    <property type="entry name" value="RNA_pol_sigma-70_dom"/>
</dbReference>
<dbReference type="PANTHER" id="PTHR43133">
    <property type="entry name" value="RNA POLYMERASE ECF-TYPE SIGMA FACTO"/>
    <property type="match status" value="1"/>
</dbReference>
<evidence type="ECO:0000259" key="7">
    <source>
        <dbReference type="Pfam" id="PF04542"/>
    </source>
</evidence>
<dbReference type="InterPro" id="IPR013249">
    <property type="entry name" value="RNA_pol_sigma70_r4_t2"/>
</dbReference>
<sequence length="181" mass="19833">MTHTDHPPTERDEAWFDDLFREHAGAVLRFVVRRAGSVEAEDLTADVLTTAWRRRDAVPDGHELAWLYRTAGFVVANHHRKGRPTPVETVPEPDDGAASVEHVVLDDLEVREAFATLSAKDREVLLLAAWEGLRGEALAEVLGTSRSAADTALSRARRRLREAWEAPGGATQGARPGPSAT</sequence>
<comment type="similarity">
    <text evidence="1">Belongs to the sigma-70 factor family. ECF subfamily.</text>
</comment>
<evidence type="ECO:0000313" key="9">
    <source>
        <dbReference type="EMBL" id="MBI9116019.1"/>
    </source>
</evidence>
<dbReference type="InterPro" id="IPR013324">
    <property type="entry name" value="RNA_pol_sigma_r3/r4-like"/>
</dbReference>
<evidence type="ECO:0000256" key="6">
    <source>
        <dbReference type="SAM" id="MobiDB-lite"/>
    </source>
</evidence>
<evidence type="ECO:0000256" key="2">
    <source>
        <dbReference type="ARBA" id="ARBA00023015"/>
    </source>
</evidence>
<dbReference type="InterPro" id="IPR039425">
    <property type="entry name" value="RNA_pol_sigma-70-like"/>
</dbReference>
<reference evidence="9" key="1">
    <citation type="submission" date="2020-12" db="EMBL/GenBank/DDBJ databases">
        <title>Sanguibacter suaedae sp. nov., isolated from Suaeda aralocaspica.</title>
        <authorList>
            <person name="Ma Q."/>
        </authorList>
    </citation>
    <scope>NUCLEOTIDE SEQUENCE</scope>
    <source>
        <strain evidence="9">YZGR15</strain>
    </source>
</reference>
<dbReference type="Proteomes" id="UP000602087">
    <property type="component" value="Unassembled WGS sequence"/>
</dbReference>
<evidence type="ECO:0000256" key="5">
    <source>
        <dbReference type="ARBA" id="ARBA00023163"/>
    </source>
</evidence>